<proteinExistence type="predicted"/>
<feature type="compositionally biased region" description="Basic and acidic residues" evidence="1">
    <location>
        <begin position="143"/>
        <end position="153"/>
    </location>
</feature>
<reference evidence="3 4" key="1">
    <citation type="submission" date="2024-03" db="EMBL/GenBank/DDBJ databases">
        <authorList>
            <person name="Gkanogiannis A."/>
            <person name="Becerra Lopez-Lavalle L."/>
        </authorList>
    </citation>
    <scope>NUCLEOTIDE SEQUENCE [LARGE SCALE GENOMIC DNA]</scope>
</reference>
<name>A0ABP0ZBS6_9ROSI</name>
<dbReference type="PANTHER" id="PTHR48223">
    <property type="entry name" value="DEFECTIVE 2759, PUTATIVE ISOFORM 1-RELATED"/>
    <property type="match status" value="1"/>
</dbReference>
<organism evidence="3 4">
    <name type="scientific">Citrullus colocynthis</name>
    <name type="common">colocynth</name>
    <dbReference type="NCBI Taxonomy" id="252529"/>
    <lineage>
        <taxon>Eukaryota</taxon>
        <taxon>Viridiplantae</taxon>
        <taxon>Streptophyta</taxon>
        <taxon>Embryophyta</taxon>
        <taxon>Tracheophyta</taxon>
        <taxon>Spermatophyta</taxon>
        <taxon>Magnoliopsida</taxon>
        <taxon>eudicotyledons</taxon>
        <taxon>Gunneridae</taxon>
        <taxon>Pentapetalae</taxon>
        <taxon>rosids</taxon>
        <taxon>fabids</taxon>
        <taxon>Cucurbitales</taxon>
        <taxon>Cucurbitaceae</taxon>
        <taxon>Benincaseae</taxon>
        <taxon>Citrullus</taxon>
    </lineage>
</organism>
<keyword evidence="2" id="KW-1133">Transmembrane helix</keyword>
<feature type="transmembrane region" description="Helical" evidence="2">
    <location>
        <begin position="276"/>
        <end position="299"/>
    </location>
</feature>
<protein>
    <submittedName>
        <fullName evidence="3">Uncharacterized protein</fullName>
    </submittedName>
</protein>
<sequence length="388" mass="44940">MGKRHEARHERIRDESMIDLGIQVHLLQNTDGLRLSITFKSSVLKETLTSLQISSNATMAGLGSITTTSSLLSWSQGLKLKQCIKTSKFFGKADRCMLLRQKIQLSVGPPSRCGSKFKLLRISAFKNSVPNGEPRNGENLSEVPKDTREDGDVSSKVTLKENNVVLSSTSGIVNWIAPHPFINKLFRKWSTMLCNQQASEEVDGILERMSLSENSATLQEAHNMKRRESLEALWYYFLSLDTMIKIPLLMFVPLYLTIKISYGAQVSKELMPLWVFGPFIVAFYIKMFHWLCCLSILSFNQTAYLMKNFPCYYKLACDYVSHGRLKEAIQARVWEPVVDIRNLHDKELSRRKFKFMQEWIMERYLEFLELVWPYYCRTIRFLRRANLV</sequence>
<dbReference type="EMBL" id="OZ021743">
    <property type="protein sequence ID" value="CAK9330224.1"/>
    <property type="molecule type" value="Genomic_DNA"/>
</dbReference>
<evidence type="ECO:0000256" key="2">
    <source>
        <dbReference type="SAM" id="Phobius"/>
    </source>
</evidence>
<accession>A0ABP0ZBS6</accession>
<keyword evidence="4" id="KW-1185">Reference proteome</keyword>
<feature type="region of interest" description="Disordered" evidence="1">
    <location>
        <begin position="130"/>
        <end position="153"/>
    </location>
</feature>
<keyword evidence="2" id="KW-0472">Membrane</keyword>
<evidence type="ECO:0000313" key="3">
    <source>
        <dbReference type="EMBL" id="CAK9330224.1"/>
    </source>
</evidence>
<feature type="transmembrane region" description="Helical" evidence="2">
    <location>
        <begin position="233"/>
        <end position="256"/>
    </location>
</feature>
<evidence type="ECO:0000313" key="4">
    <source>
        <dbReference type="Proteomes" id="UP001642487"/>
    </source>
</evidence>
<dbReference type="Proteomes" id="UP001642487">
    <property type="component" value="Chromosome 9"/>
</dbReference>
<gene>
    <name evidence="3" type="ORF">CITCOLO1_LOCUS22710</name>
</gene>
<keyword evidence="2" id="KW-0812">Transmembrane</keyword>
<evidence type="ECO:0000256" key="1">
    <source>
        <dbReference type="SAM" id="MobiDB-lite"/>
    </source>
</evidence>
<dbReference type="PANTHER" id="PTHR48223:SF1">
    <property type="entry name" value="ABC TRANSMEMBRANE TYPE-1 DOMAIN-CONTAINING PROTEIN"/>
    <property type="match status" value="1"/>
</dbReference>